<reference evidence="2 3" key="1">
    <citation type="submission" date="2017-07" db="EMBL/GenBank/DDBJ databases">
        <title>Phylogenetic study on the rhizospheric bacterium Ochrobactrum sp. A44.</title>
        <authorList>
            <person name="Krzyzanowska D.M."/>
            <person name="Ossowicki A."/>
            <person name="Rajewska M."/>
            <person name="Maciag T."/>
            <person name="Kaczynski Z."/>
            <person name="Czerwicka M."/>
            <person name="Jafra S."/>
        </authorList>
    </citation>
    <scope>NUCLEOTIDE SEQUENCE [LARGE SCALE GENOMIC DNA]</scope>
    <source>
        <strain evidence="2 3">A44</strain>
    </source>
</reference>
<dbReference type="AlphaFoldDB" id="A0A248UJE8"/>
<evidence type="ECO:0000313" key="3">
    <source>
        <dbReference type="Proteomes" id="UP000215256"/>
    </source>
</evidence>
<proteinExistence type="predicted"/>
<gene>
    <name evidence="2" type="ORF">CES85_0905</name>
</gene>
<evidence type="ECO:0000256" key="1">
    <source>
        <dbReference type="SAM" id="MobiDB-lite"/>
    </source>
</evidence>
<dbReference type="Proteomes" id="UP000215256">
    <property type="component" value="Chromosome 1"/>
</dbReference>
<dbReference type="KEGG" id="och:CES85_0905"/>
<feature type="region of interest" description="Disordered" evidence="1">
    <location>
        <begin position="19"/>
        <end position="43"/>
    </location>
</feature>
<protein>
    <submittedName>
        <fullName evidence="2">Uncharacterized protein</fullName>
    </submittedName>
</protein>
<sequence length="43" mass="5010">MRQTKLLRAFRMVQLKQETLSRNNNENSPERELPGCADFTSQA</sequence>
<dbReference type="EMBL" id="CP022604">
    <property type="protein sequence ID" value="ASV86766.1"/>
    <property type="molecule type" value="Genomic_DNA"/>
</dbReference>
<organism evidence="2 3">
    <name type="scientific">Ochrobactrum quorumnocens</name>
    <dbReference type="NCBI Taxonomy" id="271865"/>
    <lineage>
        <taxon>Bacteria</taxon>
        <taxon>Pseudomonadati</taxon>
        <taxon>Pseudomonadota</taxon>
        <taxon>Alphaproteobacteria</taxon>
        <taxon>Hyphomicrobiales</taxon>
        <taxon>Brucellaceae</taxon>
        <taxon>Brucella/Ochrobactrum group</taxon>
        <taxon>Ochrobactrum</taxon>
    </lineage>
</organism>
<name>A0A248UJE8_9HYPH</name>
<accession>A0A248UJE8</accession>
<evidence type="ECO:0000313" key="2">
    <source>
        <dbReference type="EMBL" id="ASV86766.1"/>
    </source>
</evidence>